<dbReference type="SMART" id="SM00387">
    <property type="entry name" value="HATPase_c"/>
    <property type="match status" value="1"/>
</dbReference>
<evidence type="ECO:0000256" key="11">
    <source>
        <dbReference type="ARBA" id="ARBA00023235"/>
    </source>
</evidence>
<organism evidence="13 14">
    <name type="scientific">Tepiditoga spiralis</name>
    <dbReference type="NCBI Taxonomy" id="2108365"/>
    <lineage>
        <taxon>Bacteria</taxon>
        <taxon>Thermotogati</taxon>
        <taxon>Thermotogota</taxon>
        <taxon>Thermotogae</taxon>
        <taxon>Petrotogales</taxon>
        <taxon>Petrotogaceae</taxon>
        <taxon>Tepiditoga</taxon>
    </lineage>
</organism>
<dbReference type="FunCoup" id="A0A7G1GBS3">
    <property type="interactions" value="335"/>
</dbReference>
<dbReference type="InterPro" id="IPR013506">
    <property type="entry name" value="Topo_IIA_bsu_dom2"/>
</dbReference>
<dbReference type="InterPro" id="IPR013759">
    <property type="entry name" value="Topo_IIA_B_C"/>
</dbReference>
<dbReference type="Gene3D" id="3.30.565.10">
    <property type="entry name" value="Histidine kinase-like ATPase, C-terminal domain"/>
    <property type="match status" value="1"/>
</dbReference>
<dbReference type="GO" id="GO:0003918">
    <property type="term" value="F:DNA topoisomerase type II (double strand cut, ATP-hydrolyzing) activity"/>
    <property type="evidence" value="ECO:0007669"/>
    <property type="project" value="UniProtKB-EC"/>
</dbReference>
<dbReference type="CDD" id="cd00822">
    <property type="entry name" value="TopoII_Trans_DNA_gyrase"/>
    <property type="match status" value="1"/>
</dbReference>
<protein>
    <recommendedName>
        <fullName evidence="4">DNA topoisomerase (ATP-hydrolyzing)</fullName>
        <ecNumber evidence="4">5.6.2.2</ecNumber>
    </recommendedName>
</protein>
<dbReference type="InterPro" id="IPR000565">
    <property type="entry name" value="Topo_IIA_B"/>
</dbReference>
<dbReference type="InterPro" id="IPR014721">
    <property type="entry name" value="Ribsml_uS5_D2-typ_fold_subgr"/>
</dbReference>
<name>A0A7G1GBS3_9BACT</name>
<proteinExistence type="inferred from homology"/>
<dbReference type="GO" id="GO:0003677">
    <property type="term" value="F:DNA binding"/>
    <property type="evidence" value="ECO:0007669"/>
    <property type="project" value="UniProtKB-KW"/>
</dbReference>
<dbReference type="CDD" id="cd16928">
    <property type="entry name" value="HATPase_GyrB-like"/>
    <property type="match status" value="1"/>
</dbReference>
<dbReference type="Pfam" id="PF00204">
    <property type="entry name" value="DNA_gyraseB"/>
    <property type="match status" value="1"/>
</dbReference>
<dbReference type="SUPFAM" id="SSF56719">
    <property type="entry name" value="Type II DNA topoisomerase"/>
    <property type="match status" value="1"/>
</dbReference>
<dbReference type="Pfam" id="PF01751">
    <property type="entry name" value="Toprim"/>
    <property type="match status" value="1"/>
</dbReference>
<evidence type="ECO:0000313" key="13">
    <source>
        <dbReference type="EMBL" id="BBE31932.1"/>
    </source>
</evidence>
<dbReference type="InterPro" id="IPR020568">
    <property type="entry name" value="Ribosomal_Su5_D2-typ_SF"/>
</dbReference>
<evidence type="ECO:0000259" key="12">
    <source>
        <dbReference type="PROSITE" id="PS50880"/>
    </source>
</evidence>
<reference evidence="13 14" key="1">
    <citation type="submission" date="2018-06" db="EMBL/GenBank/DDBJ databases">
        <title>Genome sequencing of Oceanotoga sp. sy52.</title>
        <authorList>
            <person name="Mori K."/>
        </authorList>
    </citation>
    <scope>NUCLEOTIDE SEQUENCE [LARGE SCALE GENOMIC DNA]</scope>
    <source>
        <strain evidence="14">sy52</strain>
    </source>
</reference>
<dbReference type="EC" id="5.6.2.2" evidence="4"/>
<dbReference type="Proteomes" id="UP000516361">
    <property type="component" value="Chromosome"/>
</dbReference>
<comment type="cofactor">
    <cofactor evidence="2">
        <name>Mg(2+)</name>
        <dbReference type="ChEBI" id="CHEBI:18420"/>
    </cofactor>
</comment>
<keyword evidence="5" id="KW-0479">Metal-binding</keyword>
<dbReference type="InterPro" id="IPR003594">
    <property type="entry name" value="HATPase_dom"/>
</dbReference>
<dbReference type="SUPFAM" id="SSF54211">
    <property type="entry name" value="Ribosomal protein S5 domain 2-like"/>
    <property type="match status" value="1"/>
</dbReference>
<dbReference type="GO" id="GO:0046872">
    <property type="term" value="F:metal ion binding"/>
    <property type="evidence" value="ECO:0007669"/>
    <property type="project" value="UniProtKB-KW"/>
</dbReference>
<dbReference type="PANTHER" id="PTHR45866:SF1">
    <property type="entry name" value="DNA GYRASE SUBUNIT B, MITOCHONDRIAL"/>
    <property type="match status" value="1"/>
</dbReference>
<dbReference type="GO" id="GO:0006265">
    <property type="term" value="P:DNA topological change"/>
    <property type="evidence" value="ECO:0007669"/>
    <property type="project" value="InterPro"/>
</dbReference>
<dbReference type="InterPro" id="IPR001241">
    <property type="entry name" value="Topo_IIA"/>
</dbReference>
<dbReference type="GO" id="GO:0005524">
    <property type="term" value="F:ATP binding"/>
    <property type="evidence" value="ECO:0007669"/>
    <property type="project" value="UniProtKB-KW"/>
</dbReference>
<evidence type="ECO:0000256" key="2">
    <source>
        <dbReference type="ARBA" id="ARBA00001946"/>
    </source>
</evidence>
<evidence type="ECO:0000256" key="5">
    <source>
        <dbReference type="ARBA" id="ARBA00022723"/>
    </source>
</evidence>
<keyword evidence="10" id="KW-0238">DNA-binding</keyword>
<dbReference type="Gene3D" id="3.30.230.10">
    <property type="match status" value="1"/>
</dbReference>
<evidence type="ECO:0000256" key="7">
    <source>
        <dbReference type="ARBA" id="ARBA00022840"/>
    </source>
</evidence>
<dbReference type="RefSeq" id="WP_190614794.1">
    <property type="nucleotide sequence ID" value="NZ_AP018712.1"/>
</dbReference>
<evidence type="ECO:0000313" key="14">
    <source>
        <dbReference type="Proteomes" id="UP000516361"/>
    </source>
</evidence>
<evidence type="ECO:0000256" key="9">
    <source>
        <dbReference type="ARBA" id="ARBA00023029"/>
    </source>
</evidence>
<keyword evidence="6" id="KW-0547">Nucleotide-binding</keyword>
<dbReference type="PROSITE" id="PS50880">
    <property type="entry name" value="TOPRIM"/>
    <property type="match status" value="1"/>
</dbReference>
<dbReference type="InterPro" id="IPR018522">
    <property type="entry name" value="TopoIIA_CS"/>
</dbReference>
<evidence type="ECO:0000256" key="6">
    <source>
        <dbReference type="ARBA" id="ARBA00022741"/>
    </source>
</evidence>
<dbReference type="PROSITE" id="PS00177">
    <property type="entry name" value="TOPOISOMERASE_II"/>
    <property type="match status" value="1"/>
</dbReference>
<dbReference type="EMBL" id="AP018712">
    <property type="protein sequence ID" value="BBE31932.1"/>
    <property type="molecule type" value="Genomic_DNA"/>
</dbReference>
<sequence>MSEKQYSGNEIKILKGLEPVRMRPGMYIGSTSKAGLNHLVYEIVDNSVDEHINGYCDEIDIKIHSDDSIEVMDNGRGIPVDIHPTEGKSTLEVVMTVLHAGGKFDKKAYKVSGGLHGVGASVVNALSEYMETRVYKDGNIYFQRYKRGIPENDVQIIGKTDRTGTHQKFRPDPEIFEEGDVAVESYSIQNRLREIAFLNSNLKINFSDEKKQIKELFHFSGGLEEFLEYEIKKRKKIKISPPIYINGTYMHKKDEMEMQVEVEFCYTNSDEAQIISFVNNIRTIDGGEHESGFKLCLTRTMNEYAKKLNIIKEKDPNFTGEDVREGILAIIHVKMANPIFEGQTKGKLGSKYARDAVNQVVNEKLTLYLDSHNKECKTMLDRIQFASKKRLAAKKARESIKRKSVFENSTLPGKLADCTSKDPNVSEIFIVEGDSAGGNAKQARDRYYQAILPLRGKILNTEKTDFLRLLKSEQIMNIVTALGTSIGEEFNPEKLRYGKIIIMTDADVDGMHIRTLLLTFFFRYARELVENGNVYIAQPPLYRFEVDKKHFYLYTENELEKLKAQYSGKKIKVQRYKGLGEMNPDQLWETTMDIKTRKMLKIKIEDLEMVDETIDVLMGSDPSLRRNFIEENAHRVKELDV</sequence>
<dbReference type="FunFam" id="3.40.50.670:FF:000002">
    <property type="entry name" value="DNA gyrase subunit B"/>
    <property type="match status" value="1"/>
</dbReference>
<keyword evidence="14" id="KW-1185">Reference proteome</keyword>
<feature type="domain" description="Toprim" evidence="12">
    <location>
        <begin position="426"/>
        <end position="540"/>
    </location>
</feature>
<evidence type="ECO:0000256" key="8">
    <source>
        <dbReference type="ARBA" id="ARBA00022842"/>
    </source>
</evidence>
<dbReference type="SUPFAM" id="SSF55874">
    <property type="entry name" value="ATPase domain of HSP90 chaperone/DNA topoisomerase II/histidine kinase"/>
    <property type="match status" value="1"/>
</dbReference>
<gene>
    <name evidence="13" type="primary">gyrB</name>
    <name evidence="13" type="ORF">OSSY52_20730</name>
</gene>
<dbReference type="CDD" id="cd03366">
    <property type="entry name" value="TOPRIM_TopoIIA_GyrB"/>
    <property type="match status" value="1"/>
</dbReference>
<dbReference type="InterPro" id="IPR002288">
    <property type="entry name" value="DNA_gyrase_B_C"/>
</dbReference>
<keyword evidence="9" id="KW-0799">Topoisomerase</keyword>
<keyword evidence="7" id="KW-0067">ATP-binding</keyword>
<evidence type="ECO:0000256" key="4">
    <source>
        <dbReference type="ARBA" id="ARBA00012895"/>
    </source>
</evidence>
<dbReference type="Pfam" id="PF00986">
    <property type="entry name" value="DNA_gyraseB_C"/>
    <property type="match status" value="1"/>
</dbReference>
<evidence type="ECO:0000256" key="1">
    <source>
        <dbReference type="ARBA" id="ARBA00000185"/>
    </source>
</evidence>
<keyword evidence="11" id="KW-0413">Isomerase</keyword>
<evidence type="ECO:0000256" key="10">
    <source>
        <dbReference type="ARBA" id="ARBA00023125"/>
    </source>
</evidence>
<dbReference type="NCBIfam" id="NF004189">
    <property type="entry name" value="PRK05644.1"/>
    <property type="match status" value="1"/>
</dbReference>
<dbReference type="FunFam" id="3.30.565.10:FF:000002">
    <property type="entry name" value="DNA gyrase subunit B"/>
    <property type="match status" value="1"/>
</dbReference>
<dbReference type="InterPro" id="IPR036890">
    <property type="entry name" value="HATPase_C_sf"/>
</dbReference>
<dbReference type="PRINTS" id="PR01159">
    <property type="entry name" value="DNAGYRASEB"/>
</dbReference>
<dbReference type="PRINTS" id="PR00418">
    <property type="entry name" value="TPI2FAMILY"/>
</dbReference>
<dbReference type="AlphaFoldDB" id="A0A7G1GBS3"/>
<dbReference type="InParanoid" id="A0A7G1GBS3"/>
<dbReference type="InterPro" id="IPR013760">
    <property type="entry name" value="Topo_IIA-like_dom_sf"/>
</dbReference>
<dbReference type="InterPro" id="IPR034160">
    <property type="entry name" value="TOPRIM_GyrB"/>
</dbReference>
<comment type="catalytic activity">
    <reaction evidence="1">
        <text>ATP-dependent breakage, passage and rejoining of double-stranded DNA.</text>
        <dbReference type="EC" id="5.6.2.2"/>
    </reaction>
</comment>
<comment type="similarity">
    <text evidence="3">Belongs to the type II topoisomerase GyrB family.</text>
</comment>
<dbReference type="SMART" id="SM00433">
    <property type="entry name" value="TOP2c"/>
    <property type="match status" value="1"/>
</dbReference>
<dbReference type="NCBIfam" id="NF011501">
    <property type="entry name" value="PRK14939.1"/>
    <property type="match status" value="1"/>
</dbReference>
<keyword evidence="8" id="KW-0460">Magnesium</keyword>
<dbReference type="Gene3D" id="3.40.50.670">
    <property type="match status" value="1"/>
</dbReference>
<dbReference type="InterPro" id="IPR006171">
    <property type="entry name" value="TOPRIM_dom"/>
</dbReference>
<dbReference type="Pfam" id="PF02518">
    <property type="entry name" value="HATPase_c"/>
    <property type="match status" value="1"/>
</dbReference>
<evidence type="ECO:0000256" key="3">
    <source>
        <dbReference type="ARBA" id="ARBA00010708"/>
    </source>
</evidence>
<accession>A0A7G1GBS3</accession>
<dbReference type="PANTHER" id="PTHR45866">
    <property type="entry name" value="DNA GYRASE/TOPOISOMERASE SUBUNIT B"/>
    <property type="match status" value="1"/>
</dbReference>
<dbReference type="KEGG" id="ocy:OSSY52_20730"/>